<dbReference type="Pfam" id="PF08240">
    <property type="entry name" value="ADH_N"/>
    <property type="match status" value="1"/>
</dbReference>
<dbReference type="InterPro" id="IPR013968">
    <property type="entry name" value="PKS_KR"/>
</dbReference>
<dbReference type="SMART" id="SM00822">
    <property type="entry name" value="PKS_KR"/>
    <property type="match status" value="1"/>
</dbReference>
<dbReference type="InterPro" id="IPR020843">
    <property type="entry name" value="ER"/>
</dbReference>
<dbReference type="Pfam" id="PF02801">
    <property type="entry name" value="Ketoacyl-synt_C"/>
    <property type="match status" value="1"/>
</dbReference>
<proteinExistence type="predicted"/>
<dbReference type="GO" id="GO:0006633">
    <property type="term" value="P:fatty acid biosynthetic process"/>
    <property type="evidence" value="ECO:0007669"/>
    <property type="project" value="InterPro"/>
</dbReference>
<dbReference type="FunFam" id="3.40.47.10:FF:000019">
    <property type="entry name" value="Polyketide synthase type I"/>
    <property type="match status" value="1"/>
</dbReference>
<dbReference type="InterPro" id="IPR016039">
    <property type="entry name" value="Thiolase-like"/>
</dbReference>
<dbReference type="InterPro" id="IPR029063">
    <property type="entry name" value="SAM-dependent_MTases_sf"/>
</dbReference>
<dbReference type="SMART" id="SM00829">
    <property type="entry name" value="PKS_ER"/>
    <property type="match status" value="1"/>
</dbReference>
<protein>
    <submittedName>
        <fullName evidence="11">SDR family NAD(P)-dependent oxidoreductase</fullName>
    </submittedName>
</protein>
<sequence length="2520" mass="279959">MQKALHELKEMRAKLQALEQAKTEPIAIIGMGCRFPGADNLQAFWELLSHGVDAISEVPPDRWDINAYFAPNSQTPGKINSRYGGFVKQLYEFDAAFFGISPREAVSLDPQQRLLLEVSWEALENAGIVPVSLQGSKTGVFVGISSNDYSQQLLTREVTEIDAYLATGNSHSTAAGRLSYTLGLTGPSIAVDTACSSSLVAVHLACQSLRNQECDTALVGGVNRLISPEFSINFSKARMLAADGRCKTFDAAADGFVRAEGCGIIILKRLADAVTDKNPILALIRGSAVNQDGRSSGLTVPNGTSQQAVISQALENSKIEPSQINYIEAHGTGTSLGDPIEINALGSVFGKYHSADNPLKIGSVKTNIGHLEAAAGIAGIIKLILSLQNQEIPPHLHFQQPNPYIPWEELPFQVTTESTPWLISNTPRFAGVSSFGFSGTNAHVVIEGRREEERRKKKSEHTTERPLHLLTLSAKTPEALSDVVNNYQEYLTNNNNINFADICFSANTGRSHFQNRLVLIAESTTQALEQLSNYQETSPPSPLLSKERGAGGGVRLFQGTTSTNKRPRIAFFFTGESSEYINIGWELYQTQPIFKQALDKCNEILKSLIDLDLLIVRGNREQGIGNREQIKNTTLFAVQYALYKLWTTWGVHPSVVIGDGIGEYVAATVAGIFSLEDAFKLVTNRIKANSINYSLPQIEVISSVSGKLIGSEIANPKYWYEKISQSVNLSKSIQIIKELDCNICVQLGAKTANLPLTGILWLPSLAEDGNNHDWQVMLSSLAQMYVNGVNIDWQGFEQDYHRNRVLLPTYPFQRQLYYVDVAPKTTRDITQRDILHSLLGEKLDLSRSNTIYFQHSLNPNNPAYLQQHQVFQKVILPGAGYIEMALAAGSILFNTDNLVLTNLEILQPLIFSDDAPTTTQVVLVPQQEEENIFEYTFEIFSLITAEDTWVVHAKGKIKKCRDVIHYVSQIHDKDGMSDISISNYYQEFQKRGIEYGESFQAITELFGSKNQALGKIQLPPELTNYGYKLHPVLLDAAFQVIGAALNWEDLTDIYLPIGLESLSFYGNVNDSFWSSVKIRPQQNPFPKLLIADVELIADNGEVIAKLEGLQLRRTNPQTVLGNNSKSESLEDWLYEIEWRIQGDIEKAFPDYFPIPSIVRDNLLPNLEKSLTQPELQTYQEFLLQLEELSIAYVLYAFNSLNWKFNPDQLFSSSELIHSLGIVPQHQQLCDRLLQMLVDSGYVQQQEEQFQVIKQPQIENPQIQYHNLLAQYPSATAELTLLHRCAMNLADVLQGKVDSLQLLFPQGDLTTATQLYQDSPGAKLMNSLVQQVVELLLKNKPENRHLRILEIGAGTGGTTAYLLPSLDGKTEYTFSDVSPLFLHKAKQKFSKYDFVEYRTLDIEKSPVNQDWELEQYDIIIAANVLHATCNLEQTLTHVRQLLSPLGQLVLLEGTQPQRWLDLIFGLTDGWWRFTDTNLRSDYPLISFYQWESVLSKCGFEEVAGFEAQPQGVVLARKTGNLINRRDAEYAEGRDGEGWLIFADSHGLGEELARQLGSDCVLVFPGEGYQELGEFRYRVNPLRKDDFERLLEGVAVEKVVHLWSLDIPTSQVTDEQLELSSQLGCASALHLVQSMDSRQSLWLVTQGAIAIANNHVSNVIQSPLWGLGKVISLEHPLSGGFCIDLDPTVPIREQASGLITEILSNNQEQQVAFREQQRYVPRLVRTQSLLSRNLLEIPENQPFELGISARGTLENLQLQPLSRRKPQGNEVEIHVIATGLNFIDVLDALGLLPFERNWFGVECAGEVVAVGDNVEDWKPGDAVIALAPSSFSQFVTTDARMVVLKPQNLSFEEAATIPANFLTAYYALNKIAKISTGKRVLIHAAAGGTGMAAVKIAQLVGAEVFATASLSKWEKLEAMGIKRQHIFNSRTLDFADEIMMVTQGEGVDIVLNSLSGDFIDKGFSVLKADGCFLEIGKRDVWSLEQVKQVKPNAQYALIDLMSLAQQQPDLIQSMLQDLMQLFETEQLQPLPRQVFSIQDVISAFRRMQQGKHIGKVVISQTSQTSPPTPLLIKERGDEAQLYRGEVVSSQENTTPLTPLLDKERGDEAQLYRGEVITCQENATYLITGGLGDLGLLFADWLIQKGAKNLVLVSRRDIDAEIQQRIQALENSGAKVMVAQVDVTDKSKLAELISNIKSLPPLRGVIHAAGVLDDGVLQHLTWERFINVLNPKMLGAWNLHILTQDLPLDFFVMFSSAASLFGSPGQGNHVAANTFLDSLAHYRQSKGMPGLSINWGVWSKIGAAAKRGVSQQMQLRGVGEISSQQGLEIFQRLLTQNSPQVGVIPVDWDKFLQQNISSPFFADFLNSKPELLKQESEFLQQLERVNIGDTPLGVGEAYRSSIVMGHLQAEVGKVLGLPSNQLPGLQQGFFDLGMDSLMTVELRNRLETSLGISIPATVIFEYPTIADLAEYLVGEVFGEREEYVFNAEERGGKRGGAQSFSVDSGEEDEVIAELAALEKLLRE</sequence>
<dbReference type="Gene3D" id="3.10.129.10">
    <property type="entry name" value="Hotdog Thioesterase"/>
    <property type="match status" value="1"/>
</dbReference>
<dbReference type="SUPFAM" id="SSF53901">
    <property type="entry name" value="Thiolase-like"/>
    <property type="match status" value="1"/>
</dbReference>
<dbReference type="InterPro" id="IPR049551">
    <property type="entry name" value="PKS_DH_C"/>
</dbReference>
<evidence type="ECO:0000256" key="1">
    <source>
        <dbReference type="ARBA" id="ARBA00022450"/>
    </source>
</evidence>
<dbReference type="Pfam" id="PF00109">
    <property type="entry name" value="ketoacyl-synt"/>
    <property type="match status" value="1"/>
</dbReference>
<dbReference type="InterPro" id="IPR016035">
    <property type="entry name" value="Acyl_Trfase/lysoPLipase"/>
</dbReference>
<dbReference type="InterPro" id="IPR013217">
    <property type="entry name" value="Methyltransf_12"/>
</dbReference>
<feature type="domain" description="PKS/mFAS DH" evidence="10">
    <location>
        <begin position="836"/>
        <end position="1120"/>
    </location>
</feature>
<evidence type="ECO:0000256" key="6">
    <source>
        <dbReference type="ARBA" id="ARBA00023315"/>
    </source>
</evidence>
<keyword evidence="4" id="KW-0521">NADP</keyword>
<keyword evidence="5" id="KW-0511">Multifunctional enzyme</keyword>
<dbReference type="Pfam" id="PF21089">
    <property type="entry name" value="PKS_DH_N"/>
    <property type="match status" value="1"/>
</dbReference>
<dbReference type="Pfam" id="PF08242">
    <property type="entry name" value="Methyltransf_12"/>
    <property type="match status" value="1"/>
</dbReference>
<dbReference type="FunFam" id="3.40.50.720:FF:000209">
    <property type="entry name" value="Polyketide synthase Pks12"/>
    <property type="match status" value="1"/>
</dbReference>
<dbReference type="PROSITE" id="PS50075">
    <property type="entry name" value="CARRIER"/>
    <property type="match status" value="1"/>
</dbReference>
<dbReference type="Gene3D" id="3.40.50.720">
    <property type="entry name" value="NAD(P)-binding Rossmann-like Domain"/>
    <property type="match status" value="3"/>
</dbReference>
<dbReference type="PROSITE" id="PS00606">
    <property type="entry name" value="KS3_1"/>
    <property type="match status" value="1"/>
</dbReference>
<dbReference type="SMART" id="SM01294">
    <property type="entry name" value="PKS_PP_betabranch"/>
    <property type="match status" value="1"/>
</dbReference>
<dbReference type="GO" id="GO:0005886">
    <property type="term" value="C:plasma membrane"/>
    <property type="evidence" value="ECO:0007669"/>
    <property type="project" value="TreeGrafter"/>
</dbReference>
<dbReference type="Pfam" id="PF00550">
    <property type="entry name" value="PP-binding"/>
    <property type="match status" value="1"/>
</dbReference>
<dbReference type="Pfam" id="PF00698">
    <property type="entry name" value="Acyl_transf_1"/>
    <property type="match status" value="1"/>
</dbReference>
<dbReference type="GO" id="GO:0004315">
    <property type="term" value="F:3-oxoacyl-[acyl-carrier-protein] synthase activity"/>
    <property type="evidence" value="ECO:0007669"/>
    <property type="project" value="InterPro"/>
</dbReference>
<dbReference type="GO" id="GO:0071770">
    <property type="term" value="P:DIM/DIP cell wall layer assembly"/>
    <property type="evidence" value="ECO:0007669"/>
    <property type="project" value="TreeGrafter"/>
</dbReference>
<evidence type="ECO:0000256" key="5">
    <source>
        <dbReference type="ARBA" id="ARBA00023268"/>
    </source>
</evidence>
<dbReference type="GO" id="GO:0016491">
    <property type="term" value="F:oxidoreductase activity"/>
    <property type="evidence" value="ECO:0007669"/>
    <property type="project" value="InterPro"/>
</dbReference>
<dbReference type="GO" id="GO:0005737">
    <property type="term" value="C:cytoplasm"/>
    <property type="evidence" value="ECO:0007669"/>
    <property type="project" value="TreeGrafter"/>
</dbReference>
<dbReference type="PROSITE" id="PS52004">
    <property type="entry name" value="KS3_2"/>
    <property type="match status" value="1"/>
</dbReference>
<dbReference type="InterPro" id="IPR050091">
    <property type="entry name" value="PKS_NRPS_Biosynth_Enz"/>
</dbReference>
<dbReference type="PANTHER" id="PTHR43775">
    <property type="entry name" value="FATTY ACID SYNTHASE"/>
    <property type="match status" value="1"/>
</dbReference>
<dbReference type="CDD" id="cd00833">
    <property type="entry name" value="PKS"/>
    <property type="match status" value="1"/>
</dbReference>
<dbReference type="InterPro" id="IPR049552">
    <property type="entry name" value="PKS_DH_N"/>
</dbReference>
<keyword evidence="3" id="KW-0808">Transferase</keyword>
<evidence type="ECO:0000256" key="2">
    <source>
        <dbReference type="ARBA" id="ARBA00022553"/>
    </source>
</evidence>
<comment type="caution">
    <text evidence="11">The sequence shown here is derived from an EMBL/GenBank/DDBJ whole genome shotgun (WGS) entry which is preliminary data.</text>
</comment>
<dbReference type="Pfam" id="PF22621">
    <property type="entry name" value="CurL-like_PKS_C"/>
    <property type="match status" value="1"/>
</dbReference>
<dbReference type="Gene3D" id="1.10.1200.10">
    <property type="entry name" value="ACP-like"/>
    <property type="match status" value="1"/>
</dbReference>
<feature type="active site" description="Proton acceptor; for dehydratase activity" evidence="7">
    <location>
        <position position="868"/>
    </location>
</feature>
<dbReference type="Pfam" id="PF14765">
    <property type="entry name" value="PS-DH"/>
    <property type="match status" value="1"/>
</dbReference>
<dbReference type="SUPFAM" id="SSF51735">
    <property type="entry name" value="NAD(P)-binding Rossmann-fold domains"/>
    <property type="match status" value="3"/>
</dbReference>
<dbReference type="EMBL" id="JADEWL010000189">
    <property type="protein sequence ID" value="MBE9216664.1"/>
    <property type="molecule type" value="Genomic_DNA"/>
</dbReference>
<dbReference type="InterPro" id="IPR006162">
    <property type="entry name" value="Ppantetheine_attach_site"/>
</dbReference>
<dbReference type="PANTHER" id="PTHR43775:SF37">
    <property type="entry name" value="SI:DKEY-61P9.11"/>
    <property type="match status" value="1"/>
</dbReference>
<dbReference type="Gene3D" id="3.40.47.10">
    <property type="match status" value="1"/>
</dbReference>
<dbReference type="GO" id="GO:0004312">
    <property type="term" value="F:fatty acid synthase activity"/>
    <property type="evidence" value="ECO:0007669"/>
    <property type="project" value="TreeGrafter"/>
</dbReference>
<dbReference type="SUPFAM" id="SSF50129">
    <property type="entry name" value="GroES-like"/>
    <property type="match status" value="1"/>
</dbReference>
<keyword evidence="1" id="KW-0596">Phosphopantetheine</keyword>
<dbReference type="InterPro" id="IPR020806">
    <property type="entry name" value="PKS_PP-bd"/>
</dbReference>
<feature type="domain" description="Carrier" evidence="8">
    <location>
        <begin position="2398"/>
        <end position="2473"/>
    </location>
</feature>
<dbReference type="GO" id="GO:0031177">
    <property type="term" value="F:phosphopantetheine binding"/>
    <property type="evidence" value="ECO:0007669"/>
    <property type="project" value="InterPro"/>
</dbReference>
<dbReference type="Gene3D" id="3.40.50.150">
    <property type="entry name" value="Vaccinia Virus protein VP39"/>
    <property type="match status" value="1"/>
</dbReference>
<dbReference type="Proteomes" id="UP000620559">
    <property type="component" value="Unassembled WGS sequence"/>
</dbReference>
<evidence type="ECO:0000313" key="12">
    <source>
        <dbReference type="Proteomes" id="UP000620559"/>
    </source>
</evidence>
<feature type="region of interest" description="C-terminal hotdog fold" evidence="7">
    <location>
        <begin position="975"/>
        <end position="1120"/>
    </location>
</feature>
<dbReference type="InterPro" id="IPR011032">
    <property type="entry name" value="GroES-like_sf"/>
</dbReference>
<keyword evidence="12" id="KW-1185">Reference proteome</keyword>
<feature type="domain" description="Ketosynthase family 3 (KS3)" evidence="9">
    <location>
        <begin position="23"/>
        <end position="448"/>
    </location>
</feature>
<dbReference type="InterPro" id="IPR013154">
    <property type="entry name" value="ADH-like_N"/>
</dbReference>
<dbReference type="SMART" id="SM00826">
    <property type="entry name" value="PKS_DH"/>
    <property type="match status" value="1"/>
</dbReference>
<dbReference type="InterPro" id="IPR009081">
    <property type="entry name" value="PP-bd_ACP"/>
</dbReference>
<dbReference type="SMART" id="SM00825">
    <property type="entry name" value="PKS_KS"/>
    <property type="match status" value="1"/>
</dbReference>
<dbReference type="InterPro" id="IPR020807">
    <property type="entry name" value="PKS_DH"/>
</dbReference>
<dbReference type="Pfam" id="PF21394">
    <property type="entry name" value="Beta-ketacyl_N"/>
    <property type="match status" value="1"/>
</dbReference>
<feature type="region of interest" description="N-terminal hotdog fold" evidence="7">
    <location>
        <begin position="836"/>
        <end position="964"/>
    </location>
</feature>
<dbReference type="Gene3D" id="3.90.180.10">
    <property type="entry name" value="Medium-chain alcohol dehydrogenases, catalytic domain"/>
    <property type="match status" value="1"/>
</dbReference>
<dbReference type="InterPro" id="IPR014031">
    <property type="entry name" value="Ketoacyl_synth_C"/>
</dbReference>
<keyword evidence="6" id="KW-0012">Acyltransferase</keyword>
<evidence type="ECO:0000259" key="8">
    <source>
        <dbReference type="PROSITE" id="PS50075"/>
    </source>
</evidence>
<feature type="active site" description="Proton donor; for dehydratase activity" evidence="7">
    <location>
        <position position="1035"/>
    </location>
</feature>
<dbReference type="Gene3D" id="3.40.366.10">
    <property type="entry name" value="Malonyl-Coenzyme A Acyl Carrier Protein, domain 2"/>
    <property type="match status" value="2"/>
</dbReference>
<dbReference type="Pfam" id="PF08659">
    <property type="entry name" value="KR"/>
    <property type="match status" value="1"/>
</dbReference>
<dbReference type="CDD" id="cd08955">
    <property type="entry name" value="KR_2_FAS_SDR_x"/>
    <property type="match status" value="1"/>
</dbReference>
<dbReference type="InterPro" id="IPR020841">
    <property type="entry name" value="PKS_Beta-ketoAc_synthase_dom"/>
</dbReference>
<dbReference type="InterPro" id="IPR049900">
    <property type="entry name" value="PKS_mFAS_DH"/>
</dbReference>
<dbReference type="InterPro" id="IPR036736">
    <property type="entry name" value="ACP-like_sf"/>
</dbReference>
<dbReference type="SUPFAM" id="SSF53335">
    <property type="entry name" value="S-adenosyl-L-methionine-dependent methyltransferases"/>
    <property type="match status" value="1"/>
</dbReference>
<dbReference type="PROSITE" id="PS52019">
    <property type="entry name" value="PKS_MFAS_DH"/>
    <property type="match status" value="1"/>
</dbReference>
<keyword evidence="2" id="KW-0597">Phosphoprotein</keyword>
<dbReference type="CDD" id="cd02440">
    <property type="entry name" value="AdoMet_MTases"/>
    <property type="match status" value="1"/>
</dbReference>
<dbReference type="Gene3D" id="3.10.129.120">
    <property type="match status" value="1"/>
</dbReference>
<dbReference type="Pfam" id="PF13602">
    <property type="entry name" value="ADH_zinc_N_2"/>
    <property type="match status" value="1"/>
</dbReference>
<gene>
    <name evidence="11" type="ORF">IQ247_29065</name>
</gene>
<dbReference type="CDD" id="cd05195">
    <property type="entry name" value="enoyl_red"/>
    <property type="match status" value="1"/>
</dbReference>
<dbReference type="Gene3D" id="3.30.70.3290">
    <property type="match status" value="2"/>
</dbReference>
<dbReference type="InterPro" id="IPR014030">
    <property type="entry name" value="Ketoacyl_synth_N"/>
</dbReference>
<dbReference type="InterPro" id="IPR036291">
    <property type="entry name" value="NAD(P)-bd_dom_sf"/>
</dbReference>
<dbReference type="InterPro" id="IPR001227">
    <property type="entry name" value="Ac_transferase_dom_sf"/>
</dbReference>
<accession>A0A8J7FDM6</accession>
<dbReference type="InterPro" id="IPR057326">
    <property type="entry name" value="KR_dom"/>
</dbReference>
<dbReference type="InterPro" id="IPR049490">
    <property type="entry name" value="C883_1060-like_KR_N"/>
</dbReference>
<dbReference type="SUPFAM" id="SSF52151">
    <property type="entry name" value="FabD/lysophospholipase-like"/>
    <property type="match status" value="1"/>
</dbReference>
<dbReference type="SMART" id="SM00823">
    <property type="entry name" value="PKS_PP"/>
    <property type="match status" value="1"/>
</dbReference>
<organism evidence="11 12">
    <name type="scientific">Plectonema cf. radiosum LEGE 06105</name>
    <dbReference type="NCBI Taxonomy" id="945769"/>
    <lineage>
        <taxon>Bacteria</taxon>
        <taxon>Bacillati</taxon>
        <taxon>Cyanobacteriota</taxon>
        <taxon>Cyanophyceae</taxon>
        <taxon>Oscillatoriophycideae</taxon>
        <taxon>Oscillatoriales</taxon>
        <taxon>Microcoleaceae</taxon>
        <taxon>Plectonema</taxon>
    </lineage>
</organism>
<reference evidence="11" key="1">
    <citation type="submission" date="2020-10" db="EMBL/GenBank/DDBJ databases">
        <authorList>
            <person name="Castelo-Branco R."/>
            <person name="Eusebio N."/>
            <person name="Adriana R."/>
            <person name="Vieira A."/>
            <person name="Brugerolle De Fraissinette N."/>
            <person name="Rezende De Castro R."/>
            <person name="Schneider M.P."/>
            <person name="Vasconcelos V."/>
            <person name="Leao P.N."/>
        </authorList>
    </citation>
    <scope>NUCLEOTIDE SEQUENCE</scope>
    <source>
        <strain evidence="11">LEGE 06105</strain>
    </source>
</reference>
<evidence type="ECO:0000259" key="9">
    <source>
        <dbReference type="PROSITE" id="PS52004"/>
    </source>
</evidence>
<dbReference type="InterPro" id="IPR018201">
    <property type="entry name" value="Ketoacyl_synth_AS"/>
</dbReference>
<evidence type="ECO:0000256" key="3">
    <source>
        <dbReference type="ARBA" id="ARBA00022679"/>
    </source>
</evidence>
<evidence type="ECO:0000256" key="7">
    <source>
        <dbReference type="PROSITE-ProRule" id="PRU01363"/>
    </source>
</evidence>
<dbReference type="PROSITE" id="PS00012">
    <property type="entry name" value="PHOSPHOPANTETHEINE"/>
    <property type="match status" value="1"/>
</dbReference>
<name>A0A8J7FDM6_9CYAN</name>
<dbReference type="SMART" id="SM00827">
    <property type="entry name" value="PKS_AT"/>
    <property type="match status" value="1"/>
</dbReference>
<dbReference type="InterPro" id="IPR014043">
    <property type="entry name" value="Acyl_transferase_dom"/>
</dbReference>
<evidence type="ECO:0000256" key="4">
    <source>
        <dbReference type="ARBA" id="ARBA00022857"/>
    </source>
</evidence>
<evidence type="ECO:0000313" key="11">
    <source>
        <dbReference type="EMBL" id="MBE9216664.1"/>
    </source>
</evidence>
<dbReference type="SUPFAM" id="SSF47336">
    <property type="entry name" value="ACP-like"/>
    <property type="match status" value="1"/>
</dbReference>
<evidence type="ECO:0000259" key="10">
    <source>
        <dbReference type="PROSITE" id="PS52019"/>
    </source>
</evidence>